<comment type="caution">
    <text evidence="2">The sequence shown here is derived from an EMBL/GenBank/DDBJ whole genome shotgun (WGS) entry which is preliminary data.</text>
</comment>
<organism evidence="2 3">
    <name type="scientific">Sporolactobacillus shoreae</name>
    <dbReference type="NCBI Taxonomy" id="1465501"/>
    <lineage>
        <taxon>Bacteria</taxon>
        <taxon>Bacillati</taxon>
        <taxon>Bacillota</taxon>
        <taxon>Bacilli</taxon>
        <taxon>Bacillales</taxon>
        <taxon>Sporolactobacillaceae</taxon>
        <taxon>Sporolactobacillus</taxon>
    </lineage>
</organism>
<keyword evidence="1" id="KW-0472">Membrane</keyword>
<name>A0A4Z0GQH8_9BACL</name>
<reference evidence="2 3" key="1">
    <citation type="journal article" date="2015" name="Int. J. Syst. Evol. Microbiol.">
        <title>Sporolactobacillus shoreae sp. nov. and Sporolactobacillus spathodeae sp. nov., two spore-forming lactic acid bacteria isolated from tree barks in Thailand.</title>
        <authorList>
            <person name="Thamacharoensuk T."/>
            <person name="Kitahara M."/>
            <person name="Ohkuma M."/>
            <person name="Thongchul N."/>
            <person name="Tanasupawat S."/>
        </authorList>
    </citation>
    <scope>NUCLEOTIDE SEQUENCE [LARGE SCALE GENOMIC DNA]</scope>
    <source>
        <strain evidence="2 3">BK92</strain>
    </source>
</reference>
<protein>
    <submittedName>
        <fullName evidence="2">DUF2905 domain-containing protein</fullName>
    </submittedName>
</protein>
<evidence type="ECO:0000256" key="1">
    <source>
        <dbReference type="SAM" id="Phobius"/>
    </source>
</evidence>
<dbReference type="Pfam" id="PF11146">
    <property type="entry name" value="DUF2905"/>
    <property type="match status" value="1"/>
</dbReference>
<dbReference type="InterPro" id="IPR021320">
    <property type="entry name" value="DUF2905"/>
</dbReference>
<dbReference type="Proteomes" id="UP000298347">
    <property type="component" value="Unassembled WGS sequence"/>
</dbReference>
<keyword evidence="1" id="KW-1133">Transmembrane helix</keyword>
<dbReference type="PANTHER" id="PTHR36443:SF1">
    <property type="entry name" value="BSR5223 PROTEIN"/>
    <property type="match status" value="1"/>
</dbReference>
<dbReference type="PANTHER" id="PTHR36443">
    <property type="entry name" value="BSR5223 PROTEIN"/>
    <property type="match status" value="1"/>
</dbReference>
<keyword evidence="1" id="KW-0812">Transmembrane</keyword>
<evidence type="ECO:0000313" key="2">
    <source>
        <dbReference type="EMBL" id="TGA99503.1"/>
    </source>
</evidence>
<dbReference type="OrthoDB" id="9811610at2"/>
<feature type="transmembrane region" description="Helical" evidence="1">
    <location>
        <begin position="7"/>
        <end position="25"/>
    </location>
</feature>
<dbReference type="EMBL" id="SRJD01000003">
    <property type="protein sequence ID" value="TGA99503.1"/>
    <property type="molecule type" value="Genomic_DNA"/>
</dbReference>
<accession>A0A4Z0GQH8</accession>
<keyword evidence="3" id="KW-1185">Reference proteome</keyword>
<dbReference type="AlphaFoldDB" id="A0A4Z0GQH8"/>
<sequence>MGDIGKFLMIAGVVLFLIGLCWPLVGRLPGDFIIKKGNVTFMFPIVTCLVISIVISLIFYIINHLR</sequence>
<feature type="transmembrane region" description="Helical" evidence="1">
    <location>
        <begin position="41"/>
        <end position="62"/>
    </location>
</feature>
<evidence type="ECO:0000313" key="3">
    <source>
        <dbReference type="Proteomes" id="UP000298347"/>
    </source>
</evidence>
<proteinExistence type="predicted"/>
<gene>
    <name evidence="2" type="ORF">E4665_04030</name>
</gene>
<dbReference type="RefSeq" id="WP_135347526.1">
    <property type="nucleotide sequence ID" value="NZ_SRJD01000003.1"/>
</dbReference>